<accession>A0A7V7G1V0</accession>
<protein>
    <submittedName>
        <fullName evidence="5">3-keto-5-aminohexanoate cleavage protein</fullName>
    </submittedName>
</protein>
<keyword evidence="2" id="KW-0808">Transferase</keyword>
<keyword evidence="3" id="KW-0479">Metal-binding</keyword>
<comment type="cofactor">
    <cofactor evidence="1">
        <name>Zn(2+)</name>
        <dbReference type="ChEBI" id="CHEBI:29105"/>
    </cofactor>
</comment>
<dbReference type="Gene3D" id="3.20.20.70">
    <property type="entry name" value="Aldolase class I"/>
    <property type="match status" value="1"/>
</dbReference>
<evidence type="ECO:0000256" key="4">
    <source>
        <dbReference type="ARBA" id="ARBA00022833"/>
    </source>
</evidence>
<evidence type="ECO:0000313" key="5">
    <source>
        <dbReference type="EMBL" id="KAA0012864.1"/>
    </source>
</evidence>
<dbReference type="InterPro" id="IPR013785">
    <property type="entry name" value="Aldolase_TIM"/>
</dbReference>
<sequence>MSETNATTPCLLTVAPNGARRGYDDHSAIPLTPGELARDARACLTAGAAMMHLHVREPDGRHLLDVGAYREALAAIREAVGDAMVLQVTSEAGGRYRPFAQRRVIAELQPDAVSLAVRELFAEPAEAEASGALCRELAEAGTSIQYIVYSPEELVAFHSLRERGIVPGGPAWLLFVLGRYETPPVADPSRLPAFLERLTVDDRWAVCAFGPTEAECMGLAARHGGHARVGFENNLWRPDGVRAADNAELVSLARRRIEAEGRRLMTPREARAFLGLISRAGERQS</sequence>
<keyword evidence="6" id="KW-1185">Reference proteome</keyword>
<comment type="caution">
    <text evidence="5">The sequence shown here is derived from an EMBL/GenBank/DDBJ whole genome shotgun (WGS) entry which is preliminary data.</text>
</comment>
<dbReference type="PANTHER" id="PTHR37418">
    <property type="entry name" value="3-KETO-5-AMINOHEXANOATE CLEAVAGE ENZYME-RELATED"/>
    <property type="match status" value="1"/>
</dbReference>
<dbReference type="PANTHER" id="PTHR37418:SF2">
    <property type="entry name" value="3-KETO-5-AMINOHEXANOATE CLEAVAGE ENZYME"/>
    <property type="match status" value="1"/>
</dbReference>
<evidence type="ECO:0000256" key="1">
    <source>
        <dbReference type="ARBA" id="ARBA00001947"/>
    </source>
</evidence>
<dbReference type="EMBL" id="VTPY01000003">
    <property type="protein sequence ID" value="KAA0012864.1"/>
    <property type="molecule type" value="Genomic_DNA"/>
</dbReference>
<evidence type="ECO:0000256" key="2">
    <source>
        <dbReference type="ARBA" id="ARBA00022679"/>
    </source>
</evidence>
<evidence type="ECO:0000313" key="6">
    <source>
        <dbReference type="Proteomes" id="UP000486760"/>
    </source>
</evidence>
<dbReference type="GO" id="GO:0043720">
    <property type="term" value="F:3-keto-5-aminohexanoate cleavage activity"/>
    <property type="evidence" value="ECO:0007669"/>
    <property type="project" value="InterPro"/>
</dbReference>
<dbReference type="Proteomes" id="UP000486760">
    <property type="component" value="Unassembled WGS sequence"/>
</dbReference>
<name>A0A7V7G1V0_9GAMM</name>
<reference evidence="5 6" key="1">
    <citation type="submission" date="2019-08" db="EMBL/GenBank/DDBJ databases">
        <title>Bioinformatics analysis of the strain L3 and L5.</title>
        <authorList>
            <person name="Li X."/>
        </authorList>
    </citation>
    <scope>NUCLEOTIDE SEQUENCE [LARGE SCALE GENOMIC DNA]</scope>
    <source>
        <strain evidence="5 6">L5</strain>
    </source>
</reference>
<dbReference type="AlphaFoldDB" id="A0A7V7G1V0"/>
<dbReference type="RefSeq" id="WP_149327818.1">
    <property type="nucleotide sequence ID" value="NZ_VTPY01000003.1"/>
</dbReference>
<keyword evidence="4" id="KW-0862">Zinc</keyword>
<gene>
    <name evidence="5" type="ORF">F0A17_07985</name>
</gene>
<organism evidence="5 6">
    <name type="scientific">Billgrantia pellis</name>
    <dbReference type="NCBI Taxonomy" id="2606936"/>
    <lineage>
        <taxon>Bacteria</taxon>
        <taxon>Pseudomonadati</taxon>
        <taxon>Pseudomonadota</taxon>
        <taxon>Gammaproteobacteria</taxon>
        <taxon>Oceanospirillales</taxon>
        <taxon>Halomonadaceae</taxon>
        <taxon>Billgrantia</taxon>
    </lineage>
</organism>
<proteinExistence type="predicted"/>
<dbReference type="Pfam" id="PF05853">
    <property type="entry name" value="BKACE"/>
    <property type="match status" value="1"/>
</dbReference>
<evidence type="ECO:0000256" key="3">
    <source>
        <dbReference type="ARBA" id="ARBA00022723"/>
    </source>
</evidence>
<dbReference type="InterPro" id="IPR008567">
    <property type="entry name" value="BKACE"/>
</dbReference>
<dbReference type="GO" id="GO:0046872">
    <property type="term" value="F:metal ion binding"/>
    <property type="evidence" value="ECO:0007669"/>
    <property type="project" value="UniProtKB-KW"/>
</dbReference>